<reference evidence="3 4" key="1">
    <citation type="journal article" date="2017" name="Plant Biotechnol. J.">
        <title>A comprehensive draft genome sequence for lupin (Lupinus angustifolius), an emerging health food: insights into plant-microbe interactions and legume evolution.</title>
        <authorList>
            <person name="Hane J.K."/>
            <person name="Ming Y."/>
            <person name="Kamphuis L.G."/>
            <person name="Nelson M.N."/>
            <person name="Garg G."/>
            <person name="Atkins C.A."/>
            <person name="Bayer P.E."/>
            <person name="Bravo A."/>
            <person name="Bringans S."/>
            <person name="Cannon S."/>
            <person name="Edwards D."/>
            <person name="Foley R."/>
            <person name="Gao L.L."/>
            <person name="Harrison M.J."/>
            <person name="Huang W."/>
            <person name="Hurgobin B."/>
            <person name="Li S."/>
            <person name="Liu C.W."/>
            <person name="McGrath A."/>
            <person name="Morahan G."/>
            <person name="Murray J."/>
            <person name="Weller J."/>
            <person name="Jian J."/>
            <person name="Singh K.B."/>
        </authorList>
    </citation>
    <scope>NUCLEOTIDE SEQUENCE [LARGE SCALE GENOMIC DNA]</scope>
    <source>
        <strain evidence="4">cv. Tanjil</strain>
        <tissue evidence="3">Whole plant</tissue>
    </source>
</reference>
<evidence type="ECO:0000313" key="3">
    <source>
        <dbReference type="EMBL" id="OIW16902.1"/>
    </source>
</evidence>
<dbReference type="KEGG" id="lang:109335959"/>
<dbReference type="InterPro" id="IPR002109">
    <property type="entry name" value="Glutaredoxin"/>
</dbReference>
<dbReference type="SUPFAM" id="SSF52833">
    <property type="entry name" value="Thioredoxin-like"/>
    <property type="match status" value="1"/>
</dbReference>
<sequence>MSRFPFLNRSRTIHMAPSEPPLQKPYSLERNNSLSRFYDSMISVKSAGNSIRWKIKNFCNTFKQKTSKLAPSTDDLCPSSRPKSNLSKLAPSTDELCPSSRPKSNLSKSSVSDSSCTLLSLPEAKDRIVVYFTSLRGIRRTFEDCNAVLMILKGFRVWVDERDVSMDIEYRKELQCVMGEKKVSLPQVFIRGKYIGGADVIKHLFEYGELGMLLEGFPKRKPGFACDGCGDMRFVPCYVCSGSRKLFDEDERLIKKCLECNENGLIRCPDCCY</sequence>
<gene>
    <name evidence="3" type="ORF">TanjilG_01767</name>
</gene>
<dbReference type="EMBL" id="CM007362">
    <property type="protein sequence ID" value="OIW16902.1"/>
    <property type="molecule type" value="Genomic_DNA"/>
</dbReference>
<feature type="compositionally biased region" description="Low complexity" evidence="1">
    <location>
        <begin position="99"/>
        <end position="113"/>
    </location>
</feature>
<dbReference type="InterPro" id="IPR036249">
    <property type="entry name" value="Thioredoxin-like_sf"/>
</dbReference>
<evidence type="ECO:0000256" key="1">
    <source>
        <dbReference type="SAM" id="MobiDB-lite"/>
    </source>
</evidence>
<proteinExistence type="predicted"/>
<dbReference type="PANTHER" id="PTHR45669">
    <property type="entry name" value="GLUTAREDOXIN DOMAIN-CONTAINING CYSTEINE-RICH PROTEIN CG12206-RELATED"/>
    <property type="match status" value="1"/>
</dbReference>
<dbReference type="STRING" id="3871.A0A4P1RSM3"/>
<dbReference type="Pfam" id="PF00462">
    <property type="entry name" value="Glutaredoxin"/>
    <property type="match status" value="1"/>
</dbReference>
<dbReference type="AlphaFoldDB" id="A0A4P1RSM3"/>
<accession>A0A4P1RSM3</accession>
<dbReference type="PROSITE" id="PS51354">
    <property type="entry name" value="GLUTAREDOXIN_2"/>
    <property type="match status" value="1"/>
</dbReference>
<organism evidence="3 4">
    <name type="scientific">Lupinus angustifolius</name>
    <name type="common">Narrow-leaved blue lupine</name>
    <dbReference type="NCBI Taxonomy" id="3871"/>
    <lineage>
        <taxon>Eukaryota</taxon>
        <taxon>Viridiplantae</taxon>
        <taxon>Streptophyta</taxon>
        <taxon>Embryophyta</taxon>
        <taxon>Tracheophyta</taxon>
        <taxon>Spermatophyta</taxon>
        <taxon>Magnoliopsida</taxon>
        <taxon>eudicotyledons</taxon>
        <taxon>Gunneridae</taxon>
        <taxon>Pentapetalae</taxon>
        <taxon>rosids</taxon>
        <taxon>fabids</taxon>
        <taxon>Fabales</taxon>
        <taxon>Fabaceae</taxon>
        <taxon>Papilionoideae</taxon>
        <taxon>50 kb inversion clade</taxon>
        <taxon>genistoids sensu lato</taxon>
        <taxon>core genistoids</taxon>
        <taxon>Genisteae</taxon>
        <taxon>Lupinus</taxon>
    </lineage>
</organism>
<dbReference type="Gene3D" id="3.40.30.10">
    <property type="entry name" value="Glutaredoxin"/>
    <property type="match status" value="1"/>
</dbReference>
<dbReference type="OrthoDB" id="423313at2759"/>
<evidence type="ECO:0000313" key="4">
    <source>
        <dbReference type="Proteomes" id="UP000188354"/>
    </source>
</evidence>
<dbReference type="Pfam" id="PF23733">
    <property type="entry name" value="GRXCR1-2_C"/>
    <property type="match status" value="1"/>
</dbReference>
<keyword evidence="4" id="KW-1185">Reference proteome</keyword>
<dbReference type="PANTHER" id="PTHR45669:SF17">
    <property type="entry name" value="GLUTAREDOXIN DOMAIN-CONTAINING PROTEIN"/>
    <property type="match status" value="1"/>
</dbReference>
<dbReference type="CDD" id="cd03031">
    <property type="entry name" value="GRX_GRX_like"/>
    <property type="match status" value="1"/>
</dbReference>
<protein>
    <recommendedName>
        <fullName evidence="2">Glutaredoxin domain-containing protein</fullName>
    </recommendedName>
</protein>
<name>A0A4P1RSM3_LUPAN</name>
<dbReference type="Gramene" id="OIW16902">
    <property type="protein sequence ID" value="OIW16902"/>
    <property type="gene ID" value="TanjilG_01767"/>
</dbReference>
<evidence type="ECO:0000259" key="2">
    <source>
        <dbReference type="Pfam" id="PF00462"/>
    </source>
</evidence>
<feature type="domain" description="Glutaredoxin" evidence="2">
    <location>
        <begin position="129"/>
        <end position="195"/>
    </location>
</feature>
<feature type="region of interest" description="Disordered" evidence="1">
    <location>
        <begin position="69"/>
        <end position="113"/>
    </location>
</feature>
<dbReference type="Proteomes" id="UP000188354">
    <property type="component" value="Chromosome LG02"/>
</dbReference>